<dbReference type="SUPFAM" id="SSF100950">
    <property type="entry name" value="NagB/RpiA/CoA transferase-like"/>
    <property type="match status" value="1"/>
</dbReference>
<keyword evidence="2" id="KW-0238">DNA-binding</keyword>
<dbReference type="InterPro" id="IPR036390">
    <property type="entry name" value="WH_DNA-bd_sf"/>
</dbReference>
<evidence type="ECO:0000256" key="4">
    <source>
        <dbReference type="SAM" id="MobiDB-lite"/>
    </source>
</evidence>
<dbReference type="GO" id="GO:0003677">
    <property type="term" value="F:DNA binding"/>
    <property type="evidence" value="ECO:0007669"/>
    <property type="project" value="UniProtKB-KW"/>
</dbReference>
<name>A0A4U9HTC8_SERRU</name>
<keyword evidence="1" id="KW-0805">Transcription regulation</keyword>
<dbReference type="InterPro" id="IPR050313">
    <property type="entry name" value="Carb_Metab_HTH_regulators"/>
</dbReference>
<organism evidence="6 7">
    <name type="scientific">Serratia rubidaea</name>
    <name type="common">Serratia marinorubra</name>
    <dbReference type="NCBI Taxonomy" id="61652"/>
    <lineage>
        <taxon>Bacteria</taxon>
        <taxon>Pseudomonadati</taxon>
        <taxon>Pseudomonadota</taxon>
        <taxon>Gammaproteobacteria</taxon>
        <taxon>Enterobacterales</taxon>
        <taxon>Yersiniaceae</taxon>
        <taxon>Serratia</taxon>
    </lineage>
</organism>
<feature type="region of interest" description="Disordered" evidence="4">
    <location>
        <begin position="226"/>
        <end position="263"/>
    </location>
</feature>
<feature type="domain" description="HTH deoR-type" evidence="5">
    <location>
        <begin position="3"/>
        <end position="58"/>
    </location>
</feature>
<dbReference type="InterPro" id="IPR036388">
    <property type="entry name" value="WH-like_DNA-bd_sf"/>
</dbReference>
<dbReference type="Gene3D" id="1.10.10.10">
    <property type="entry name" value="Winged helix-like DNA-binding domain superfamily/Winged helix DNA-binding domain"/>
    <property type="match status" value="1"/>
</dbReference>
<dbReference type="Proteomes" id="UP000307968">
    <property type="component" value="Chromosome"/>
</dbReference>
<dbReference type="InterPro" id="IPR001034">
    <property type="entry name" value="DeoR_HTH"/>
</dbReference>
<dbReference type="EMBL" id="LR590463">
    <property type="protein sequence ID" value="VTP66761.1"/>
    <property type="molecule type" value="Genomic_DNA"/>
</dbReference>
<feature type="compositionally biased region" description="Low complexity" evidence="4">
    <location>
        <begin position="240"/>
        <end position="250"/>
    </location>
</feature>
<sequence length="284" mass="30662">MKPQHRLDQILDYLKGHNLVTVEQLVTAIDASPATIRRDLIKLDEQGVINRSHGGVALNRFIPAQPTTNEKQLLHLQEKRAIAQQALALIKPGDAVVLDAGTTMLELARNLTHLPLRVITADLRIALLLSEFKQIEVTIIGGRIDDSSQSCIGEHGRRLLRGVYPDIAFISCNSWSLEKGVTTPTEEEGRAEAGSGGKRTPTGVAGGQQQIRCLFTVLRDAAGRADRYRDRRRPAGGGAAAVNGAARAAASGPVERNDGGRHARSTLFPFPALFTGGQRELPPV</sequence>
<dbReference type="PANTHER" id="PTHR30363:SF46">
    <property type="entry name" value="LYSR FAMILY TRANSCRIPTIONAL REGULATOR"/>
    <property type="match status" value="1"/>
</dbReference>
<dbReference type="SUPFAM" id="SSF46785">
    <property type="entry name" value="Winged helix' DNA-binding domain"/>
    <property type="match status" value="1"/>
</dbReference>
<evidence type="ECO:0000259" key="5">
    <source>
        <dbReference type="PROSITE" id="PS51000"/>
    </source>
</evidence>
<evidence type="ECO:0000256" key="2">
    <source>
        <dbReference type="ARBA" id="ARBA00023125"/>
    </source>
</evidence>
<evidence type="ECO:0000256" key="1">
    <source>
        <dbReference type="ARBA" id="ARBA00023015"/>
    </source>
</evidence>
<proteinExistence type="predicted"/>
<gene>
    <name evidence="6" type="primary">glcR_5</name>
    <name evidence="6" type="ORF">NCTC12971_04764</name>
</gene>
<accession>A0A4U9HTC8</accession>
<dbReference type="AlphaFoldDB" id="A0A4U9HTC8"/>
<evidence type="ECO:0000313" key="6">
    <source>
        <dbReference type="EMBL" id="VTP66761.1"/>
    </source>
</evidence>
<dbReference type="SMART" id="SM01134">
    <property type="entry name" value="DeoRC"/>
    <property type="match status" value="1"/>
</dbReference>
<dbReference type="InterPro" id="IPR037171">
    <property type="entry name" value="NagB/RpiA_transferase-like"/>
</dbReference>
<feature type="region of interest" description="Disordered" evidence="4">
    <location>
        <begin position="180"/>
        <end position="205"/>
    </location>
</feature>
<dbReference type="InterPro" id="IPR014036">
    <property type="entry name" value="DeoR-like_C"/>
</dbReference>
<protein>
    <submittedName>
        <fullName evidence="6">HTH-type transcriptional repressor glcR</fullName>
    </submittedName>
</protein>
<evidence type="ECO:0000256" key="3">
    <source>
        <dbReference type="ARBA" id="ARBA00023163"/>
    </source>
</evidence>
<dbReference type="PROSITE" id="PS00894">
    <property type="entry name" value="HTH_DEOR_1"/>
    <property type="match status" value="1"/>
</dbReference>
<dbReference type="PROSITE" id="PS51000">
    <property type="entry name" value="HTH_DEOR_2"/>
    <property type="match status" value="1"/>
</dbReference>
<dbReference type="GO" id="GO:0003700">
    <property type="term" value="F:DNA-binding transcription factor activity"/>
    <property type="evidence" value="ECO:0007669"/>
    <property type="project" value="InterPro"/>
</dbReference>
<dbReference type="PRINTS" id="PR00037">
    <property type="entry name" value="HTHLACR"/>
</dbReference>
<dbReference type="InterPro" id="IPR018356">
    <property type="entry name" value="Tscrpt_reg_HTH_DeoR_CS"/>
</dbReference>
<dbReference type="Pfam" id="PF08220">
    <property type="entry name" value="HTH_DeoR"/>
    <property type="match status" value="1"/>
</dbReference>
<dbReference type="Pfam" id="PF00455">
    <property type="entry name" value="DeoRC"/>
    <property type="match status" value="1"/>
</dbReference>
<dbReference type="PANTHER" id="PTHR30363">
    <property type="entry name" value="HTH-TYPE TRANSCRIPTIONAL REGULATOR SRLR-RELATED"/>
    <property type="match status" value="1"/>
</dbReference>
<dbReference type="SMART" id="SM00420">
    <property type="entry name" value="HTH_DEOR"/>
    <property type="match status" value="1"/>
</dbReference>
<evidence type="ECO:0000313" key="7">
    <source>
        <dbReference type="Proteomes" id="UP000307968"/>
    </source>
</evidence>
<keyword evidence="3" id="KW-0804">Transcription</keyword>
<reference evidence="6 7" key="1">
    <citation type="submission" date="2019-05" db="EMBL/GenBank/DDBJ databases">
        <authorList>
            <consortium name="Pathogen Informatics"/>
        </authorList>
    </citation>
    <scope>NUCLEOTIDE SEQUENCE [LARGE SCALE GENOMIC DNA]</scope>
    <source>
        <strain evidence="6 7">NCTC12971</strain>
    </source>
</reference>